<gene>
    <name evidence="3" type="ORF">HUN01_02485</name>
</gene>
<dbReference type="Proteomes" id="UP000514713">
    <property type="component" value="Plasmid pNe_5"/>
</dbReference>
<dbReference type="SUPFAM" id="SSF50118">
    <property type="entry name" value="Cell growth inhibitor/plasmid maintenance toxic component"/>
    <property type="match status" value="1"/>
</dbReference>
<geneLocation type="plasmid" evidence="4">
    <name>pne_5</name>
</geneLocation>
<keyword evidence="2" id="KW-1277">Toxin-antitoxin system</keyword>
<dbReference type="GO" id="GO:0003677">
    <property type="term" value="F:DNA binding"/>
    <property type="evidence" value="ECO:0007669"/>
    <property type="project" value="InterPro"/>
</dbReference>
<evidence type="ECO:0000313" key="4">
    <source>
        <dbReference type="Proteomes" id="UP000514713"/>
    </source>
</evidence>
<dbReference type="RefSeq" id="WP_181927305.1">
    <property type="nucleotide sequence ID" value="NZ_CP054697.1"/>
</dbReference>
<comment type="similarity">
    <text evidence="1">Belongs to the PemK/MazF family.</text>
</comment>
<evidence type="ECO:0000256" key="2">
    <source>
        <dbReference type="ARBA" id="ARBA00022649"/>
    </source>
</evidence>
<dbReference type="AlphaFoldDB" id="A0A7D7LDT0"/>
<dbReference type="Gene3D" id="2.30.30.110">
    <property type="match status" value="1"/>
</dbReference>
<reference evidence="4" key="1">
    <citation type="submission" date="2020-06" db="EMBL/GenBank/DDBJ databases">
        <title>Nostoc edaphicum CCNP1411 genome.</title>
        <authorList>
            <person name="Fidor A."/>
            <person name="Grabski M."/>
            <person name="Gawor J."/>
            <person name="Gromadka R."/>
            <person name="Wegrzyn G."/>
            <person name="Mazur-Marzec H."/>
        </authorList>
    </citation>
    <scope>NUCLEOTIDE SEQUENCE [LARGE SCALE GENOMIC DNA]</scope>
    <source>
        <strain evidence="4">CCNP1411</strain>
        <plasmid evidence="4">pne_5</plasmid>
    </source>
</reference>
<evidence type="ECO:0000313" key="3">
    <source>
        <dbReference type="EMBL" id="QMS86487.1"/>
    </source>
</evidence>
<dbReference type="EMBL" id="CP054697">
    <property type="protein sequence ID" value="QMS86487.1"/>
    <property type="molecule type" value="Genomic_DNA"/>
</dbReference>
<accession>A0A7D7LDT0</accession>
<dbReference type="InterPro" id="IPR003477">
    <property type="entry name" value="PemK-like"/>
</dbReference>
<evidence type="ECO:0000256" key="1">
    <source>
        <dbReference type="ARBA" id="ARBA00007521"/>
    </source>
</evidence>
<protein>
    <submittedName>
        <fullName evidence="3">Type II toxin-antitoxin system PemK/MazF family toxin</fullName>
    </submittedName>
</protein>
<sequence>MAGQRPRQGWIYSINPYRVSLRCKLGHVHIYNLDEPGEVECQTCTENINSSRVFRGIHPYIIWTSDKFQDESGYIATFSVIPLTSQGTFNGLPTTYPINSTSRNGLDKSSYALVHQICTVDANCFKGSSANWLERIGQLDKADKEAIEERLKYFLNIQENPSEDWFAQNASPEFLKKIFDYLPEDTKNLVIEELINNLDSYRTNI</sequence>
<dbReference type="KEGG" id="ned:HUN01_02485"/>
<proteinExistence type="inferred from homology"/>
<dbReference type="Pfam" id="PF02452">
    <property type="entry name" value="PemK_toxin"/>
    <property type="match status" value="1"/>
</dbReference>
<organism evidence="3 4">
    <name type="scientific">Nostoc edaphicum CCNP1411</name>
    <dbReference type="NCBI Taxonomy" id="1472755"/>
    <lineage>
        <taxon>Bacteria</taxon>
        <taxon>Bacillati</taxon>
        <taxon>Cyanobacteriota</taxon>
        <taxon>Cyanophyceae</taxon>
        <taxon>Nostocales</taxon>
        <taxon>Nostocaceae</taxon>
        <taxon>Nostoc</taxon>
    </lineage>
</organism>
<dbReference type="InterPro" id="IPR011067">
    <property type="entry name" value="Plasmid_toxin/cell-grow_inhib"/>
</dbReference>
<keyword evidence="4" id="KW-1185">Reference proteome</keyword>
<name>A0A7D7LDT0_9NOSO</name>
<keyword evidence="3" id="KW-0614">Plasmid</keyword>